<feature type="binding site" evidence="11 13">
    <location>
        <position position="236"/>
    </location>
    <ligand>
        <name>[2Fe-2S] cluster</name>
        <dbReference type="ChEBI" id="CHEBI:190135"/>
    </ligand>
</feature>
<accession>S7TQL2</accession>
<feature type="binding site" evidence="11 13">
    <location>
        <position position="239"/>
    </location>
    <ligand>
        <name>[2Fe-2S] cluster</name>
        <dbReference type="ChEBI" id="CHEBI:190135"/>
    </ligand>
</feature>
<dbReference type="GO" id="GO:0050660">
    <property type="term" value="F:flavin adenine dinucleotide binding"/>
    <property type="evidence" value="ECO:0007669"/>
    <property type="project" value="InterPro"/>
</dbReference>
<dbReference type="Gene3D" id="3.40.50.80">
    <property type="entry name" value="Nucleotide-binding domain of ferredoxin-NADP reductase (FNR) module"/>
    <property type="match status" value="1"/>
</dbReference>
<dbReference type="HAMAP" id="MF_01211">
    <property type="entry name" value="DHODB_Fe_S_bind"/>
    <property type="match status" value="1"/>
</dbReference>
<dbReference type="eggNOG" id="COG0543">
    <property type="taxonomic scope" value="Bacteria"/>
</dbReference>
<dbReference type="EMBL" id="ATHJ01000094">
    <property type="protein sequence ID" value="EPR38950.1"/>
    <property type="molecule type" value="Genomic_DNA"/>
</dbReference>
<dbReference type="InterPro" id="IPR019480">
    <property type="entry name" value="Dihydroorotate_DH_Fe-S-bd"/>
</dbReference>
<gene>
    <name evidence="11" type="primary">pyrK</name>
    <name evidence="15" type="ORF">dsmv_0360</name>
</gene>
<evidence type="ECO:0000256" key="11">
    <source>
        <dbReference type="HAMAP-Rule" id="MF_01211"/>
    </source>
</evidence>
<dbReference type="InterPro" id="IPR001433">
    <property type="entry name" value="OxRdtase_FAD/NAD-bd"/>
</dbReference>
<dbReference type="Pfam" id="PF10418">
    <property type="entry name" value="DHODB_Fe-S_bind"/>
    <property type="match status" value="1"/>
</dbReference>
<keyword evidence="2 11" id="KW-0813">Transport</keyword>
<dbReference type="PATRIC" id="fig|1121405.3.peg.2753"/>
<comment type="similarity">
    <text evidence="1 11">Belongs to the PyrK family.</text>
</comment>
<keyword evidence="9 11" id="KW-0408">Iron</keyword>
<protein>
    <recommendedName>
        <fullName evidence="11">Dihydroorotate dehydrogenase B (NAD(+)), electron transfer subunit</fullName>
    </recommendedName>
    <alternativeName>
        <fullName evidence="11">Dihydroorotate oxidase B, electron transfer subunit</fullName>
    </alternativeName>
</protein>
<dbReference type="InterPro" id="IPR017927">
    <property type="entry name" value="FAD-bd_FR_type"/>
</dbReference>
<feature type="binding site" evidence="11 13">
    <location>
        <position position="254"/>
    </location>
    <ligand>
        <name>[2Fe-2S] cluster</name>
        <dbReference type="ChEBI" id="CHEBI:190135"/>
    </ligand>
</feature>
<dbReference type="GO" id="GO:0009055">
    <property type="term" value="F:electron transfer activity"/>
    <property type="evidence" value="ECO:0007669"/>
    <property type="project" value="UniProtKB-UniRule"/>
</dbReference>
<dbReference type="InterPro" id="IPR023455">
    <property type="entry name" value="Dihydroorotate_DHASE_ETsu"/>
</dbReference>
<dbReference type="GO" id="GO:0051537">
    <property type="term" value="F:2 iron, 2 sulfur cluster binding"/>
    <property type="evidence" value="ECO:0007669"/>
    <property type="project" value="UniProtKB-KW"/>
</dbReference>
<dbReference type="AlphaFoldDB" id="S7TQL2"/>
<evidence type="ECO:0000313" key="15">
    <source>
        <dbReference type="EMBL" id="EPR38950.1"/>
    </source>
</evidence>
<comment type="caution">
    <text evidence="15">The sequence shown here is derived from an EMBL/GenBank/DDBJ whole genome shotgun (WGS) entry which is preliminary data.</text>
</comment>
<comment type="function">
    <text evidence="11">Responsible for channeling the electrons from the oxidation of dihydroorotate from the FMN redox center in the PyrD type B subunit to the ultimate electron acceptor NAD(+).</text>
</comment>
<evidence type="ECO:0000256" key="12">
    <source>
        <dbReference type="PIRSR" id="PIRSR006816-1"/>
    </source>
</evidence>
<comment type="cofactor">
    <cofactor evidence="13">
        <name>[2Fe-2S] cluster</name>
        <dbReference type="ChEBI" id="CHEBI:190135"/>
    </cofactor>
    <text evidence="13">Binds 1 [2Fe-2S] cluster per subunit.</text>
</comment>
<keyword evidence="5 11" id="KW-0479">Metal-binding</keyword>
<evidence type="ECO:0000256" key="10">
    <source>
        <dbReference type="ARBA" id="ARBA00023014"/>
    </source>
</evidence>
<dbReference type="CDD" id="cd06218">
    <property type="entry name" value="DHOD_e_trans"/>
    <property type="match status" value="1"/>
</dbReference>
<dbReference type="OrthoDB" id="9796486at2"/>
<name>S7TQL2_DESML</name>
<keyword evidence="4 11" id="KW-0001">2Fe-2S</keyword>
<dbReference type="Gene3D" id="2.10.240.10">
    <property type="entry name" value="Dihydroorotate dehydrogenase, electron transfer subunit"/>
    <property type="match status" value="1"/>
</dbReference>
<comment type="pathway">
    <text evidence="11">Pyrimidine metabolism; UMP biosynthesis via de novo pathway; orotate from (S)-dihydroorotate (NAD(+) route): step 1/1.</text>
</comment>
<keyword evidence="16" id="KW-1185">Reference proteome</keyword>
<evidence type="ECO:0000313" key="16">
    <source>
        <dbReference type="Proteomes" id="UP000014977"/>
    </source>
</evidence>
<evidence type="ECO:0000256" key="8">
    <source>
        <dbReference type="ARBA" id="ARBA00022982"/>
    </source>
</evidence>
<evidence type="ECO:0000256" key="5">
    <source>
        <dbReference type="ARBA" id="ARBA00022723"/>
    </source>
</evidence>
<feature type="binding site" evidence="11 12">
    <location>
        <begin position="80"/>
        <end position="81"/>
    </location>
    <ligand>
        <name>FAD</name>
        <dbReference type="ChEBI" id="CHEBI:57692"/>
    </ligand>
</feature>
<evidence type="ECO:0000256" key="2">
    <source>
        <dbReference type="ARBA" id="ARBA00022448"/>
    </source>
</evidence>
<keyword evidence="7 11" id="KW-0665">Pyrimidine biosynthesis</keyword>
<reference evidence="15 16" key="1">
    <citation type="journal article" date="2013" name="Genome Announc.">
        <title>Draft genome sequences for three mercury-methylating, sulfate-reducing bacteria.</title>
        <authorList>
            <person name="Brown S.D."/>
            <person name="Hurt R.A.Jr."/>
            <person name="Gilmour C.C."/>
            <person name="Elias D.A."/>
        </authorList>
    </citation>
    <scope>NUCLEOTIDE SEQUENCE [LARGE SCALE GENOMIC DNA]</scope>
    <source>
        <strain evidence="15 16">DSM 2059</strain>
    </source>
</reference>
<dbReference type="PANTHER" id="PTHR43513:SF3">
    <property type="entry name" value="DIHYDROOROTATE DEHYDROGENASE B (NAD(+)), ELECTRON TRANSFER SUBUNIT-RELATED"/>
    <property type="match status" value="1"/>
</dbReference>
<dbReference type="PIRSF" id="PIRSF006816">
    <property type="entry name" value="Cyc3_hyd_g"/>
    <property type="match status" value="1"/>
</dbReference>
<evidence type="ECO:0000256" key="3">
    <source>
        <dbReference type="ARBA" id="ARBA00022630"/>
    </source>
</evidence>
<comment type="caution">
    <text evidence="11">Lacks conserved residue(s) required for the propagation of feature annotation.</text>
</comment>
<comment type="cofactor">
    <cofactor evidence="11">
        <name>[2Fe-2S] cluster</name>
        <dbReference type="ChEBI" id="CHEBI:190135"/>
    </cofactor>
    <text evidence="11">Binds 1 [2Fe-2S] cluster per subunit.</text>
</comment>
<dbReference type="InterPro" id="IPR037117">
    <property type="entry name" value="Dihydroorotate_DH_ele_sf"/>
</dbReference>
<dbReference type="InterPro" id="IPR017938">
    <property type="entry name" value="Riboflavin_synthase-like_b-brl"/>
</dbReference>
<feature type="binding site" evidence="11 12">
    <location>
        <begin position="52"/>
        <end position="55"/>
    </location>
    <ligand>
        <name>FAD</name>
        <dbReference type="ChEBI" id="CHEBI:57692"/>
    </ligand>
</feature>
<comment type="cofactor">
    <cofactor evidence="11 12">
        <name>FAD</name>
        <dbReference type="ChEBI" id="CHEBI:57692"/>
    </cofactor>
    <text evidence="11 12">Binds 1 FAD per subunit.</text>
</comment>
<keyword evidence="10 11" id="KW-0411">Iron-sulfur</keyword>
<feature type="domain" description="FAD-binding FR-type" evidence="14">
    <location>
        <begin position="1"/>
        <end position="105"/>
    </location>
</feature>
<evidence type="ECO:0000256" key="4">
    <source>
        <dbReference type="ARBA" id="ARBA00022714"/>
    </source>
</evidence>
<dbReference type="InterPro" id="IPR039261">
    <property type="entry name" value="FNR_nucleotide-bd"/>
</dbReference>
<keyword evidence="6 11" id="KW-0274">FAD</keyword>
<evidence type="ECO:0000256" key="7">
    <source>
        <dbReference type="ARBA" id="ARBA00022975"/>
    </source>
</evidence>
<dbReference type="Gene3D" id="2.40.30.10">
    <property type="entry name" value="Translation factors"/>
    <property type="match status" value="1"/>
</dbReference>
<organism evidence="15 16">
    <name type="scientific">Desulfococcus multivorans DSM 2059</name>
    <dbReference type="NCBI Taxonomy" id="1121405"/>
    <lineage>
        <taxon>Bacteria</taxon>
        <taxon>Pseudomonadati</taxon>
        <taxon>Thermodesulfobacteriota</taxon>
        <taxon>Desulfobacteria</taxon>
        <taxon>Desulfobacterales</taxon>
        <taxon>Desulfococcaceae</taxon>
        <taxon>Desulfococcus</taxon>
    </lineage>
</organism>
<dbReference type="PANTHER" id="PTHR43513">
    <property type="entry name" value="DIHYDROOROTATE DEHYDROGENASE B (NAD(+)), ELECTRON TRANSFER SUBUNIT"/>
    <property type="match status" value="1"/>
</dbReference>
<evidence type="ECO:0000256" key="9">
    <source>
        <dbReference type="ARBA" id="ARBA00023004"/>
    </source>
</evidence>
<evidence type="ECO:0000259" key="14">
    <source>
        <dbReference type="PROSITE" id="PS51384"/>
    </source>
</evidence>
<dbReference type="SUPFAM" id="SSF52343">
    <property type="entry name" value="Ferredoxin reductase-like, C-terminal NADP-linked domain"/>
    <property type="match status" value="1"/>
</dbReference>
<dbReference type="GO" id="GO:0044205">
    <property type="term" value="P:'de novo' UMP biosynthetic process"/>
    <property type="evidence" value="ECO:0007669"/>
    <property type="project" value="UniProtKB-UniRule"/>
</dbReference>
<dbReference type="UniPathway" id="UPA00070">
    <property type="reaction ID" value="UER00945"/>
</dbReference>
<dbReference type="GO" id="GO:0016491">
    <property type="term" value="F:oxidoreductase activity"/>
    <property type="evidence" value="ECO:0007669"/>
    <property type="project" value="InterPro"/>
</dbReference>
<evidence type="ECO:0000256" key="1">
    <source>
        <dbReference type="ARBA" id="ARBA00006422"/>
    </source>
</evidence>
<dbReference type="SUPFAM" id="SSF63380">
    <property type="entry name" value="Riboflavin synthase domain-like"/>
    <property type="match status" value="1"/>
</dbReference>
<dbReference type="PROSITE" id="PS51384">
    <property type="entry name" value="FAD_FR"/>
    <property type="match status" value="1"/>
</dbReference>
<comment type="subunit">
    <text evidence="11">Heterotetramer of 2 PyrK and 2 PyrD type B subunits.</text>
</comment>
<evidence type="ECO:0000256" key="6">
    <source>
        <dbReference type="ARBA" id="ARBA00022827"/>
    </source>
</evidence>
<sequence>MNQEYVRVLWNKIECSGYYRMGMTCPPDYERARPGQFVMVRVAERMDPMLRRPFSIHRLITSDAGTVEGIEILYKVVGTGTAHLSTLKEGDGLNLLGPLGRHFSLPERSGHIFIVCGGIGVAPMYFLTETLKKKGIDISRCVVFIGGRSKDDLLCMNDFFSIGVQTVTITTDDGTAGGKEMVTGPLERAILAQRPDMIYACGPLAMLRTTSRISRQYGVSCEISIETMMGCGIGACLGCAVESSGDSGTYFHACIDGPVFNALDIII</sequence>
<evidence type="ECO:0000256" key="13">
    <source>
        <dbReference type="PIRSR" id="PIRSR006816-2"/>
    </source>
</evidence>
<keyword evidence="3 11" id="KW-0285">Flavoprotein</keyword>
<dbReference type="InterPro" id="IPR012165">
    <property type="entry name" value="Cyt_c3_hydrogenase_gsu"/>
</dbReference>
<feature type="binding site" evidence="11 13">
    <location>
        <position position="231"/>
    </location>
    <ligand>
        <name>[2Fe-2S] cluster</name>
        <dbReference type="ChEBI" id="CHEBI:190135"/>
    </ligand>
</feature>
<dbReference type="Pfam" id="PF00175">
    <property type="entry name" value="NAD_binding_1"/>
    <property type="match status" value="1"/>
</dbReference>
<keyword evidence="8 11" id="KW-0249">Electron transport</keyword>
<proteinExistence type="inferred from homology"/>
<dbReference type="RefSeq" id="WP_020877022.1">
    <property type="nucleotide sequence ID" value="NZ_ATHJ01000094.1"/>
</dbReference>
<dbReference type="STRING" id="897.B2D07_05310"/>
<dbReference type="GO" id="GO:0046872">
    <property type="term" value="F:metal ion binding"/>
    <property type="evidence" value="ECO:0007669"/>
    <property type="project" value="UniProtKB-KW"/>
</dbReference>
<dbReference type="Proteomes" id="UP000014977">
    <property type="component" value="Unassembled WGS sequence"/>
</dbReference>
<dbReference type="InterPro" id="IPR050353">
    <property type="entry name" value="PyrK_electron_transfer"/>
</dbReference>